<proteinExistence type="predicted"/>
<feature type="transmembrane region" description="Helical" evidence="8">
    <location>
        <begin position="258"/>
        <end position="282"/>
    </location>
</feature>
<comment type="subcellular location">
    <subcellularLocation>
        <location evidence="1">Membrane</location>
        <topology evidence="1">Multi-pass membrane protein</topology>
    </subcellularLocation>
</comment>
<evidence type="ECO:0000259" key="9">
    <source>
        <dbReference type="Pfam" id="PF13962"/>
    </source>
</evidence>
<dbReference type="InterPro" id="IPR026961">
    <property type="entry name" value="PGG_dom"/>
</dbReference>
<accession>A0A8T0CU07</accession>
<evidence type="ECO:0000256" key="6">
    <source>
        <dbReference type="ARBA" id="ARBA00023136"/>
    </source>
</evidence>
<feature type="transmembrane region" description="Helical" evidence="8">
    <location>
        <begin position="294"/>
        <end position="314"/>
    </location>
</feature>
<feature type="transmembrane region" description="Helical" evidence="8">
    <location>
        <begin position="211"/>
        <end position="233"/>
    </location>
</feature>
<protein>
    <recommendedName>
        <fullName evidence="9">PGG domain-containing protein</fullName>
    </recommendedName>
</protein>
<feature type="repeat" description="ANK" evidence="7">
    <location>
        <begin position="105"/>
        <end position="138"/>
    </location>
</feature>
<dbReference type="PROSITE" id="PS50297">
    <property type="entry name" value="ANK_REP_REGION"/>
    <property type="match status" value="1"/>
</dbReference>
<evidence type="ECO:0000256" key="3">
    <source>
        <dbReference type="ARBA" id="ARBA00022737"/>
    </source>
</evidence>
<keyword evidence="2 8" id="KW-0812">Transmembrane</keyword>
<dbReference type="PROSITE" id="PS50088">
    <property type="entry name" value="ANK_REPEAT"/>
    <property type="match status" value="2"/>
</dbReference>
<keyword evidence="6 8" id="KW-0472">Membrane</keyword>
<feature type="transmembrane region" description="Helical" evidence="8">
    <location>
        <begin position="326"/>
        <end position="348"/>
    </location>
</feature>
<keyword evidence="5 7" id="KW-0040">ANK repeat</keyword>
<dbReference type="AlphaFoldDB" id="A0A8T0CU07"/>
<evidence type="ECO:0000313" key="11">
    <source>
        <dbReference type="Proteomes" id="UP000806378"/>
    </source>
</evidence>
<gene>
    <name evidence="10" type="ORF">BT93_L5698</name>
</gene>
<dbReference type="PANTHER" id="PTHR24186:SF50">
    <property type="entry name" value="ANKYRIN REPEAT-CONTAINING PROTEIN ITN1-LIKE ISOFORM X1"/>
    <property type="match status" value="1"/>
</dbReference>
<dbReference type="OrthoDB" id="194358at2759"/>
<dbReference type="SMART" id="SM00248">
    <property type="entry name" value="ANK"/>
    <property type="match status" value="3"/>
</dbReference>
<dbReference type="Proteomes" id="UP000806378">
    <property type="component" value="Unassembled WGS sequence"/>
</dbReference>
<organism evidence="10 11">
    <name type="scientific">Corymbia citriodora subsp. variegata</name>
    <dbReference type="NCBI Taxonomy" id="360336"/>
    <lineage>
        <taxon>Eukaryota</taxon>
        <taxon>Viridiplantae</taxon>
        <taxon>Streptophyta</taxon>
        <taxon>Embryophyta</taxon>
        <taxon>Tracheophyta</taxon>
        <taxon>Spermatophyta</taxon>
        <taxon>Magnoliopsida</taxon>
        <taxon>eudicotyledons</taxon>
        <taxon>Gunneridae</taxon>
        <taxon>Pentapetalae</taxon>
        <taxon>rosids</taxon>
        <taxon>malvids</taxon>
        <taxon>Myrtales</taxon>
        <taxon>Myrtaceae</taxon>
        <taxon>Myrtoideae</taxon>
        <taxon>Eucalypteae</taxon>
        <taxon>Corymbia</taxon>
    </lineage>
</organism>
<reference evidence="10" key="1">
    <citation type="submission" date="2020-05" db="EMBL/GenBank/DDBJ databases">
        <title>WGS assembly of Corymbia citriodora subspecies variegata.</title>
        <authorList>
            <person name="Barry K."/>
            <person name="Hundley H."/>
            <person name="Shu S."/>
            <person name="Jenkins J."/>
            <person name="Grimwood J."/>
            <person name="Baten A."/>
        </authorList>
    </citation>
    <scope>NUCLEOTIDE SEQUENCE</scope>
    <source>
        <strain evidence="10">CV2-018</strain>
    </source>
</reference>
<comment type="caution">
    <text evidence="10">The sequence shown here is derived from an EMBL/GenBank/DDBJ whole genome shotgun (WGS) entry which is preliminary data.</text>
</comment>
<evidence type="ECO:0000313" key="10">
    <source>
        <dbReference type="EMBL" id="KAF7850242.1"/>
    </source>
</evidence>
<dbReference type="PANTHER" id="PTHR24186">
    <property type="entry name" value="PROTEIN PHOSPHATASE 1 REGULATORY SUBUNIT"/>
    <property type="match status" value="1"/>
</dbReference>
<dbReference type="EMBL" id="MU089630">
    <property type="protein sequence ID" value="KAF7850242.1"/>
    <property type="molecule type" value="Genomic_DNA"/>
</dbReference>
<evidence type="ECO:0000256" key="5">
    <source>
        <dbReference type="ARBA" id="ARBA00023043"/>
    </source>
</evidence>
<keyword evidence="11" id="KW-1185">Reference proteome</keyword>
<feature type="transmembrane region" description="Helical" evidence="8">
    <location>
        <begin position="360"/>
        <end position="376"/>
    </location>
</feature>
<evidence type="ECO:0000256" key="7">
    <source>
        <dbReference type="PROSITE-ProRule" id="PRU00023"/>
    </source>
</evidence>
<evidence type="ECO:0000256" key="1">
    <source>
        <dbReference type="ARBA" id="ARBA00004141"/>
    </source>
</evidence>
<dbReference type="Pfam" id="PF12796">
    <property type="entry name" value="Ank_2"/>
    <property type="match status" value="1"/>
</dbReference>
<evidence type="ECO:0000256" key="4">
    <source>
        <dbReference type="ARBA" id="ARBA00022989"/>
    </source>
</evidence>
<dbReference type="InterPro" id="IPR002110">
    <property type="entry name" value="Ankyrin_rpt"/>
</dbReference>
<evidence type="ECO:0000256" key="8">
    <source>
        <dbReference type="SAM" id="Phobius"/>
    </source>
</evidence>
<feature type="domain" description="PGG" evidence="9">
    <location>
        <begin position="207"/>
        <end position="319"/>
    </location>
</feature>
<dbReference type="GO" id="GO:0005886">
    <property type="term" value="C:plasma membrane"/>
    <property type="evidence" value="ECO:0007669"/>
    <property type="project" value="TreeGrafter"/>
</dbReference>
<dbReference type="SUPFAM" id="SSF48403">
    <property type="entry name" value="Ankyrin repeat"/>
    <property type="match status" value="1"/>
</dbReference>
<sequence length="410" mass="45243">MTDSRGGNVFHLAAYTNQTKVFELLRPETEYLARARDMNGDLPIHVASKMGYVELIKKLHPISEFPNGRGQTVLHAAAKYGQASAVRYILRHPELRMLINDRDHAGNTALHLAAMHSQPAALIPLMLDKRIDLFVLNHECLTALDIAQDRIRREYTLRKQLAVMVLKSTSFGKGSAVSVDLLALRPEARDEALTIFDVHEKKPNMDHVKDAINTCLLVATLVATMTFAAGFAVPGGFNGSDTASKDDQGMATMLDKKLFQAFSICNTIAMFCSMIAVVNLIWAQQNNVYMAIAAYQHTILPLTIALPAMSAAFLTGVTLTVGKLPWLANTIFYMGLVFLLIISGAKLLEYPPVFRSHSRPIRRLIYWLVLAYFYLWKVETYLLDDSGDDGTVSGTSASLPPPNGAGESND</sequence>
<keyword evidence="3" id="KW-0677">Repeat</keyword>
<evidence type="ECO:0000256" key="2">
    <source>
        <dbReference type="ARBA" id="ARBA00022692"/>
    </source>
</evidence>
<dbReference type="Gene3D" id="1.25.40.20">
    <property type="entry name" value="Ankyrin repeat-containing domain"/>
    <property type="match status" value="1"/>
</dbReference>
<name>A0A8T0CU07_CORYI</name>
<dbReference type="Gramene" id="rna-gnl|WGS:JABURB|Cocit.L5698.1">
    <property type="protein sequence ID" value="cds-KAF7850242.1"/>
    <property type="gene ID" value="gene-BT93_L5698"/>
</dbReference>
<keyword evidence="4 8" id="KW-1133">Transmembrane helix</keyword>
<dbReference type="Pfam" id="PF13962">
    <property type="entry name" value="PGG"/>
    <property type="match status" value="1"/>
</dbReference>
<dbReference type="InterPro" id="IPR036770">
    <property type="entry name" value="Ankyrin_rpt-contain_sf"/>
</dbReference>
<feature type="repeat" description="ANK" evidence="7">
    <location>
        <begin position="69"/>
        <end position="92"/>
    </location>
</feature>